<dbReference type="RefSeq" id="WP_213912932.1">
    <property type="nucleotide sequence ID" value="NZ_CP096258.1"/>
</dbReference>
<dbReference type="EMBL" id="ABEXCJ050000008">
    <property type="protein sequence ID" value="EMR4591311.1"/>
    <property type="molecule type" value="Genomic_DNA"/>
</dbReference>
<dbReference type="AlphaFoldDB" id="A0AAD2ZJR4"/>
<protein>
    <submittedName>
        <fullName evidence="1">Uncharacterized protein</fullName>
    </submittedName>
</protein>
<dbReference type="EMBL" id="ABEXCJ040000008">
    <property type="protein sequence ID" value="ELR5219124.1"/>
    <property type="molecule type" value="Genomic_DNA"/>
</dbReference>
<organism evidence="1">
    <name type="scientific">Providencia rettgeri</name>
    <dbReference type="NCBI Taxonomy" id="587"/>
    <lineage>
        <taxon>Bacteria</taxon>
        <taxon>Pseudomonadati</taxon>
        <taxon>Pseudomonadota</taxon>
        <taxon>Gammaproteobacteria</taxon>
        <taxon>Enterobacterales</taxon>
        <taxon>Morganellaceae</taxon>
        <taxon>Providencia</taxon>
    </lineage>
</organism>
<name>A0AAD2ZJR4_PRORE</name>
<gene>
    <name evidence="2" type="ORF">M0K77_003667</name>
    <name evidence="1" type="ORF">M0K77_RS18335</name>
</gene>
<evidence type="ECO:0000313" key="2">
    <source>
        <dbReference type="EMBL" id="EMR4591311.1"/>
    </source>
</evidence>
<comment type="caution">
    <text evidence="1">The sequence shown here is derived from an EMBL/GenBank/DDBJ whole genome shotgun (WGS) entry which is preliminary data.</text>
</comment>
<accession>A0AAD2ZJR4</accession>
<evidence type="ECO:0000313" key="1">
    <source>
        <dbReference type="EMBL" id="ELR5219124.1"/>
    </source>
</evidence>
<reference evidence="1" key="1">
    <citation type="submission" date="2023-10" db="EMBL/GenBank/DDBJ databases">
        <authorList>
            <consortium name="Clinical and Environmental Microbiology Branch: Whole genome sequencing antimicrobial resistance pathogens in the healthcare setting"/>
        </authorList>
    </citation>
    <scope>NUCLEOTIDE SEQUENCE</scope>
    <source>
        <strain evidence="1">2020QW-00022</strain>
    </source>
</reference>
<sequence>MKTPIYQCIATCCLPEETTTHRQQTEHFTNRAIESNPILPIPQYLLCSWQQIANKLNCRKAESIPLRKISLKTYIFAQVTNLIKPEFSVWDQGDLCF</sequence>
<proteinExistence type="predicted"/>